<dbReference type="GO" id="GO:0042834">
    <property type="term" value="F:peptidoglycan binding"/>
    <property type="evidence" value="ECO:0007669"/>
    <property type="project" value="InterPro"/>
</dbReference>
<dbReference type="RefSeq" id="WP_096405074.1">
    <property type="nucleotide sequence ID" value="NZ_AP014597.1"/>
</dbReference>
<gene>
    <name evidence="2" type="ORF">PIOMA14_I_0544</name>
</gene>
<dbReference type="EMBL" id="AP014597">
    <property type="protein sequence ID" value="BAU17052.1"/>
    <property type="molecule type" value="Genomic_DNA"/>
</dbReference>
<evidence type="ECO:0000313" key="3">
    <source>
        <dbReference type="Proteomes" id="UP000217431"/>
    </source>
</evidence>
<dbReference type="InterPro" id="IPR007730">
    <property type="entry name" value="SPOR-like_dom"/>
</dbReference>
<accession>A0A0S3UHQ0</accession>
<name>A0A0S3UHQ0_PREIN</name>
<sequence length="327" mass="36353">MLRIDRHIEILLLENDCIIVPGLGGFVAYHSEARYEQSDNIYLPPYRTVGFNPVLRMNDSLLAQSYIEAYDLSYPEAMREIETEVDSILKTLEEVGQLELKGLGVLKREGDNKIAFEPYEGGLLTPKYYGFSSFEIAKSSNVANIEIEKTPVQENIEKKPQVVYIDTNNQGDKRLSVSLKAVKDLAVAAVLISCVFIVGLTAEKHNSLHPQEVKSGMFYNIFDSNNISNNPSNTSKEKVVSKGKTTATPSNHYWSLVLASHITERNAKAFVKKLQSNGFADACVYTGAGSTKVVYGKYKSAQLAAEKLNNLRGNANFKQAWILEIGK</sequence>
<dbReference type="Gene3D" id="3.30.70.1070">
    <property type="entry name" value="Sporulation related repeat"/>
    <property type="match status" value="1"/>
</dbReference>
<dbReference type="PROSITE" id="PS51724">
    <property type="entry name" value="SPOR"/>
    <property type="match status" value="1"/>
</dbReference>
<dbReference type="STRING" id="28131.BWX40_05945"/>
<dbReference type="SUPFAM" id="SSF110997">
    <property type="entry name" value="Sporulation related repeat"/>
    <property type="match status" value="1"/>
</dbReference>
<dbReference type="Pfam" id="PF18175">
    <property type="entry name" value="HU-CCDC81_bac_2"/>
    <property type="match status" value="1"/>
</dbReference>
<dbReference type="Pfam" id="PF05036">
    <property type="entry name" value="SPOR"/>
    <property type="match status" value="1"/>
</dbReference>
<dbReference type="InterPro" id="IPR036680">
    <property type="entry name" value="SPOR-like_sf"/>
</dbReference>
<organism evidence="2 3">
    <name type="scientific">Prevotella intermedia</name>
    <dbReference type="NCBI Taxonomy" id="28131"/>
    <lineage>
        <taxon>Bacteria</taxon>
        <taxon>Pseudomonadati</taxon>
        <taxon>Bacteroidota</taxon>
        <taxon>Bacteroidia</taxon>
        <taxon>Bacteroidales</taxon>
        <taxon>Prevotellaceae</taxon>
        <taxon>Prevotella</taxon>
    </lineage>
</organism>
<dbReference type="Pfam" id="PF18174">
    <property type="entry name" value="HU-CCDC81_bac_1"/>
    <property type="match status" value="1"/>
</dbReference>
<feature type="domain" description="SPOR" evidence="1">
    <location>
        <begin position="248"/>
        <end position="324"/>
    </location>
</feature>
<dbReference type="Proteomes" id="UP000217431">
    <property type="component" value="Chromosome I"/>
</dbReference>
<evidence type="ECO:0000313" key="2">
    <source>
        <dbReference type="EMBL" id="BAU17052.1"/>
    </source>
</evidence>
<reference evidence="2 3" key="1">
    <citation type="journal article" date="2016" name="DNA Res.">
        <title>The complete genome sequencing of Prevotella intermedia strain OMA14 and a subsequent fine-scale, intra-species genomic comparison reveal an unusual amplification of conjugative and mobile transposons and identify a novel Prevotella-lineage-specific repeat.</title>
        <authorList>
            <person name="Naito M."/>
            <person name="Ogura Y."/>
            <person name="Itoh T."/>
            <person name="Shoji M."/>
            <person name="Okamoto M."/>
            <person name="Hayashi T."/>
            <person name="Nakayama K."/>
        </authorList>
    </citation>
    <scope>NUCLEOTIDE SEQUENCE [LARGE SCALE GENOMIC DNA]</scope>
    <source>
        <strain evidence="2 3">OMA14</strain>
    </source>
</reference>
<protein>
    <recommendedName>
        <fullName evidence="1">SPOR domain-containing protein</fullName>
    </recommendedName>
</protein>
<dbReference type="InterPro" id="IPR041268">
    <property type="entry name" value="HU-CCDC81_bac_2"/>
</dbReference>
<proteinExistence type="predicted"/>
<evidence type="ECO:0000259" key="1">
    <source>
        <dbReference type="PROSITE" id="PS51724"/>
    </source>
</evidence>
<dbReference type="InterPro" id="IPR040495">
    <property type="entry name" value="HU-CCDC81_bac_1"/>
</dbReference>
<dbReference type="AlphaFoldDB" id="A0A0S3UHQ0"/>